<gene>
    <name evidence="2" type="ORF">PVAP13_8KG058092</name>
</gene>
<dbReference type="PANTHER" id="PTHR33065">
    <property type="entry name" value="OS07G0486400 PROTEIN"/>
    <property type="match status" value="1"/>
</dbReference>
<organism evidence="2 3">
    <name type="scientific">Panicum virgatum</name>
    <name type="common">Blackwell switchgrass</name>
    <dbReference type="NCBI Taxonomy" id="38727"/>
    <lineage>
        <taxon>Eukaryota</taxon>
        <taxon>Viridiplantae</taxon>
        <taxon>Streptophyta</taxon>
        <taxon>Embryophyta</taxon>
        <taxon>Tracheophyta</taxon>
        <taxon>Spermatophyta</taxon>
        <taxon>Magnoliopsida</taxon>
        <taxon>Liliopsida</taxon>
        <taxon>Poales</taxon>
        <taxon>Poaceae</taxon>
        <taxon>PACMAD clade</taxon>
        <taxon>Panicoideae</taxon>
        <taxon>Panicodae</taxon>
        <taxon>Paniceae</taxon>
        <taxon>Panicinae</taxon>
        <taxon>Panicum</taxon>
        <taxon>Panicum sect. Hiantes</taxon>
    </lineage>
</organism>
<evidence type="ECO:0000259" key="1">
    <source>
        <dbReference type="Pfam" id="PF20241"/>
    </source>
</evidence>
<evidence type="ECO:0000313" key="2">
    <source>
        <dbReference type="EMBL" id="KAG2560329.1"/>
    </source>
</evidence>
<comment type="caution">
    <text evidence="2">The sequence shown here is derived from an EMBL/GenBank/DDBJ whole genome shotgun (WGS) entry which is preliminary data.</text>
</comment>
<dbReference type="InterPro" id="IPR046533">
    <property type="entry name" value="DUF6598"/>
</dbReference>
<protein>
    <recommendedName>
        <fullName evidence="1">DUF6598 domain-containing protein</fullName>
    </recommendedName>
</protein>
<sequence length="285" mass="31977">MVLYTRAAVTGKSIFVLPTVTRVSDQHLFSYLLSLLFTTFDKRCRSHRDSNMWQVFSIKLVKLPVDGGPVELYGYIAARDHVDSLLNYIVNISRDDPITVDQCSFIPMTGPKRGIDLTETVLIEYDVRIKTGDREEDDQQLIDGASLLDPLITYREPVACRIHGNNSAVDVTNMHAYYAVDATVEVVVFKVQSSFDLCVSYFTGGLHEEIRLFDGMIVGSQALTRHVIAVTAYECLDLKLKVGPVSCEEEHCRSFKVMDDGYASQQIKTKFASIFVKVTWPAASI</sequence>
<keyword evidence="3" id="KW-1185">Reference proteome</keyword>
<evidence type="ECO:0000313" key="3">
    <source>
        <dbReference type="Proteomes" id="UP000823388"/>
    </source>
</evidence>
<dbReference type="Pfam" id="PF20241">
    <property type="entry name" value="DUF6598"/>
    <property type="match status" value="1"/>
</dbReference>
<dbReference type="AlphaFoldDB" id="A0A8T0PI75"/>
<reference evidence="2" key="1">
    <citation type="submission" date="2020-05" db="EMBL/GenBank/DDBJ databases">
        <title>WGS assembly of Panicum virgatum.</title>
        <authorList>
            <person name="Lovell J.T."/>
            <person name="Jenkins J."/>
            <person name="Shu S."/>
            <person name="Juenger T.E."/>
            <person name="Schmutz J."/>
        </authorList>
    </citation>
    <scope>NUCLEOTIDE SEQUENCE</scope>
    <source>
        <strain evidence="2">AP13</strain>
    </source>
</reference>
<feature type="domain" description="DUF6598" evidence="1">
    <location>
        <begin position="52"/>
        <end position="278"/>
    </location>
</feature>
<accession>A0A8T0PI75</accession>
<dbReference type="EMBL" id="CM029051">
    <property type="protein sequence ID" value="KAG2560329.1"/>
    <property type="molecule type" value="Genomic_DNA"/>
</dbReference>
<proteinExistence type="predicted"/>
<feature type="non-terminal residue" evidence="2">
    <location>
        <position position="285"/>
    </location>
</feature>
<dbReference type="Proteomes" id="UP000823388">
    <property type="component" value="Chromosome 8K"/>
</dbReference>
<dbReference type="PANTHER" id="PTHR33065:SF141">
    <property type="entry name" value="DUF6598 DOMAIN-CONTAINING PROTEIN"/>
    <property type="match status" value="1"/>
</dbReference>
<name>A0A8T0PI75_PANVG</name>